<feature type="compositionally biased region" description="Basic and acidic residues" evidence="1">
    <location>
        <begin position="13"/>
        <end position="31"/>
    </location>
</feature>
<protein>
    <submittedName>
        <fullName evidence="2">Uncharacterized protein</fullName>
    </submittedName>
</protein>
<organism evidence="2 3">
    <name type="scientific">Phytophthora oleae</name>
    <dbReference type="NCBI Taxonomy" id="2107226"/>
    <lineage>
        <taxon>Eukaryota</taxon>
        <taxon>Sar</taxon>
        <taxon>Stramenopiles</taxon>
        <taxon>Oomycota</taxon>
        <taxon>Peronosporomycetes</taxon>
        <taxon>Peronosporales</taxon>
        <taxon>Peronosporaceae</taxon>
        <taxon>Phytophthora</taxon>
    </lineage>
</organism>
<name>A0ABD3FRU8_9STRA</name>
<feature type="compositionally biased region" description="Polar residues" evidence="1">
    <location>
        <begin position="168"/>
        <end position="192"/>
    </location>
</feature>
<dbReference type="Proteomes" id="UP001632037">
    <property type="component" value="Unassembled WGS sequence"/>
</dbReference>
<accession>A0ABD3FRU8</accession>
<feature type="region of interest" description="Disordered" evidence="1">
    <location>
        <begin position="1"/>
        <end position="55"/>
    </location>
</feature>
<proteinExistence type="predicted"/>
<evidence type="ECO:0000313" key="2">
    <source>
        <dbReference type="EMBL" id="KAL3668465.1"/>
    </source>
</evidence>
<reference evidence="2 3" key="1">
    <citation type="submission" date="2024-09" db="EMBL/GenBank/DDBJ databases">
        <title>Genome sequencing and assembly of Phytophthora oleae, isolate VK10A, causative agent of rot of olive drupes.</title>
        <authorList>
            <person name="Conti Taguali S."/>
            <person name="Riolo M."/>
            <person name="La Spada F."/>
            <person name="Cacciola S.O."/>
            <person name="Dionisio G."/>
        </authorList>
    </citation>
    <scope>NUCLEOTIDE SEQUENCE [LARGE SCALE GENOMIC DNA]</scope>
    <source>
        <strain evidence="2 3">VK10A</strain>
    </source>
</reference>
<dbReference type="EMBL" id="JBIMZQ010000011">
    <property type="protein sequence ID" value="KAL3668465.1"/>
    <property type="molecule type" value="Genomic_DNA"/>
</dbReference>
<gene>
    <name evidence="2" type="ORF">V7S43_006548</name>
</gene>
<keyword evidence="3" id="KW-1185">Reference proteome</keyword>
<feature type="region of interest" description="Disordered" evidence="1">
    <location>
        <begin position="75"/>
        <end position="251"/>
    </location>
</feature>
<dbReference type="AlphaFoldDB" id="A0ABD3FRU8"/>
<feature type="compositionally biased region" description="Polar residues" evidence="1">
    <location>
        <begin position="217"/>
        <end position="226"/>
    </location>
</feature>
<feature type="compositionally biased region" description="Polar residues" evidence="1">
    <location>
        <begin position="1"/>
        <end position="12"/>
    </location>
</feature>
<evidence type="ECO:0000313" key="3">
    <source>
        <dbReference type="Proteomes" id="UP001632037"/>
    </source>
</evidence>
<feature type="compositionally biased region" description="Low complexity" evidence="1">
    <location>
        <begin position="124"/>
        <end position="142"/>
    </location>
</feature>
<comment type="caution">
    <text evidence="2">The sequence shown here is derived from an EMBL/GenBank/DDBJ whole genome shotgun (WGS) entry which is preliminary data.</text>
</comment>
<evidence type="ECO:0000256" key="1">
    <source>
        <dbReference type="SAM" id="MobiDB-lite"/>
    </source>
</evidence>
<sequence length="251" mass="27784">MEERNSTNVTSTPEKKDANALDDSITHHEPVGNHTEATKLTAGYAARMSSKPPLELHRRCAETIERCSARLRERQRKMDRLQLLLPIPKAGNSKEDRRRATPQARSTPPRPTKRNKHGSVVLNSRSPAWSISSTRSPSSTRQRFNHMTPPHVNRNLNGPAKMRGSLGATPNTSPSNPDENNKAQESTPTATSRSEDTLELSLTDKSTDSPQKKLSVLSPTWSQRQQDFMAAIEAEADSDGMNATDGDQILE</sequence>